<evidence type="ECO:0000256" key="5">
    <source>
        <dbReference type="ARBA" id="ARBA00011245"/>
    </source>
</evidence>
<dbReference type="InterPro" id="IPR006046">
    <property type="entry name" value="Alpha_amylase"/>
</dbReference>
<dbReference type="GO" id="GO:0004556">
    <property type="term" value="F:alpha-amylase activity"/>
    <property type="evidence" value="ECO:0007669"/>
    <property type="project" value="UniProtKB-UniRule"/>
</dbReference>
<evidence type="ECO:0000256" key="11">
    <source>
        <dbReference type="ARBA" id="ARBA00023214"/>
    </source>
</evidence>
<evidence type="ECO:0000256" key="10">
    <source>
        <dbReference type="ARBA" id="ARBA00023157"/>
    </source>
</evidence>
<evidence type="ECO:0000256" key="16">
    <source>
        <dbReference type="SAM" id="SignalP"/>
    </source>
</evidence>
<comment type="cofactor">
    <cofactor evidence="3">
        <name>chloride</name>
        <dbReference type="ChEBI" id="CHEBI:17996"/>
    </cofactor>
</comment>
<evidence type="ECO:0000256" key="13">
    <source>
        <dbReference type="ARBA" id="ARBA00023295"/>
    </source>
</evidence>
<dbReference type="Gene3D" id="3.20.20.80">
    <property type="entry name" value="Glycosidases"/>
    <property type="match status" value="1"/>
</dbReference>
<keyword evidence="7" id="KW-0479">Metal-binding</keyword>
<keyword evidence="16" id="KW-0732">Signal</keyword>
<dbReference type="GO" id="GO:0005975">
    <property type="term" value="P:carbohydrate metabolic process"/>
    <property type="evidence" value="ECO:0007669"/>
    <property type="project" value="InterPro"/>
</dbReference>
<gene>
    <name evidence="19" type="ORF">CLODIP_2_CD01848</name>
</gene>
<evidence type="ECO:0000259" key="17">
    <source>
        <dbReference type="SMART" id="SM00632"/>
    </source>
</evidence>
<dbReference type="CDD" id="cd11317">
    <property type="entry name" value="AmyAc_bac_euk_AmyA"/>
    <property type="match status" value="1"/>
</dbReference>
<evidence type="ECO:0000256" key="15">
    <source>
        <dbReference type="RuleBase" id="RU361134"/>
    </source>
</evidence>
<keyword evidence="12 15" id="KW-0119">Carbohydrate metabolism</keyword>
<evidence type="ECO:0000256" key="1">
    <source>
        <dbReference type="ARBA" id="ARBA00000548"/>
    </source>
</evidence>
<dbReference type="SUPFAM" id="SSF51445">
    <property type="entry name" value="(Trans)glycosidases"/>
    <property type="match status" value="1"/>
</dbReference>
<evidence type="ECO:0000313" key="19">
    <source>
        <dbReference type="EMBL" id="CAB3362087.1"/>
    </source>
</evidence>
<dbReference type="Pfam" id="PF02806">
    <property type="entry name" value="Alpha-amylase_C"/>
    <property type="match status" value="1"/>
</dbReference>
<evidence type="ECO:0000259" key="18">
    <source>
        <dbReference type="SMART" id="SM00642"/>
    </source>
</evidence>
<keyword evidence="20" id="KW-1185">Reference proteome</keyword>
<comment type="subunit">
    <text evidence="5">Monomer.</text>
</comment>
<dbReference type="SMART" id="SM00642">
    <property type="entry name" value="Aamy"/>
    <property type="match status" value="1"/>
</dbReference>
<reference evidence="19 20" key="1">
    <citation type="submission" date="2020-04" db="EMBL/GenBank/DDBJ databases">
        <authorList>
            <person name="Alioto T."/>
            <person name="Alioto T."/>
            <person name="Gomez Garrido J."/>
        </authorList>
    </citation>
    <scope>NUCLEOTIDE SEQUENCE [LARGE SCALE GENOMIC DNA]</scope>
</reference>
<evidence type="ECO:0000313" key="20">
    <source>
        <dbReference type="Proteomes" id="UP000494165"/>
    </source>
</evidence>
<dbReference type="SMART" id="SM00632">
    <property type="entry name" value="Aamy_C"/>
    <property type="match status" value="1"/>
</dbReference>
<dbReference type="SUPFAM" id="SSF51011">
    <property type="entry name" value="Glycosyl hydrolase domain"/>
    <property type="match status" value="1"/>
</dbReference>
<dbReference type="AlphaFoldDB" id="A0A8S1C4C7"/>
<dbReference type="EMBL" id="CADEPI010000007">
    <property type="protein sequence ID" value="CAB3362087.1"/>
    <property type="molecule type" value="Genomic_DNA"/>
</dbReference>
<feature type="domain" description="Glycosyl hydrolase family 13 catalytic" evidence="18">
    <location>
        <begin position="30"/>
        <end position="398"/>
    </location>
</feature>
<keyword evidence="11" id="KW-0868">Chloride</keyword>
<evidence type="ECO:0000256" key="6">
    <source>
        <dbReference type="ARBA" id="ARBA00012595"/>
    </source>
</evidence>
<evidence type="ECO:0000256" key="12">
    <source>
        <dbReference type="ARBA" id="ARBA00023277"/>
    </source>
</evidence>
<dbReference type="InterPro" id="IPR031319">
    <property type="entry name" value="A-amylase_C"/>
</dbReference>
<dbReference type="PANTHER" id="PTHR43447">
    <property type="entry name" value="ALPHA-AMYLASE"/>
    <property type="match status" value="1"/>
</dbReference>
<feature type="chain" id="PRO_5035810789" description="Alpha-amylase" evidence="16">
    <location>
        <begin position="20"/>
        <end position="497"/>
    </location>
</feature>
<organism evidence="19 20">
    <name type="scientific">Cloeon dipterum</name>
    <dbReference type="NCBI Taxonomy" id="197152"/>
    <lineage>
        <taxon>Eukaryota</taxon>
        <taxon>Metazoa</taxon>
        <taxon>Ecdysozoa</taxon>
        <taxon>Arthropoda</taxon>
        <taxon>Hexapoda</taxon>
        <taxon>Insecta</taxon>
        <taxon>Pterygota</taxon>
        <taxon>Palaeoptera</taxon>
        <taxon>Ephemeroptera</taxon>
        <taxon>Pisciforma</taxon>
        <taxon>Baetidae</taxon>
        <taxon>Cloeon</taxon>
    </lineage>
</organism>
<feature type="domain" description="Alpha-amylase C-terminal" evidence="17">
    <location>
        <begin position="407"/>
        <end position="496"/>
    </location>
</feature>
<dbReference type="InterPro" id="IPR006048">
    <property type="entry name" value="A-amylase/branching_C"/>
</dbReference>
<name>A0A8S1C4C7_9INSE</name>
<dbReference type="OrthoDB" id="550577at2759"/>
<keyword evidence="9" id="KW-0106">Calcium</keyword>
<comment type="similarity">
    <text evidence="4 14">Belongs to the glycosyl hydrolase 13 family.</text>
</comment>
<evidence type="ECO:0000256" key="2">
    <source>
        <dbReference type="ARBA" id="ARBA00001913"/>
    </source>
</evidence>
<evidence type="ECO:0000256" key="14">
    <source>
        <dbReference type="RuleBase" id="RU003615"/>
    </source>
</evidence>
<keyword evidence="8 15" id="KW-0378">Hydrolase</keyword>
<comment type="catalytic activity">
    <reaction evidence="1 15">
        <text>Endohydrolysis of (1-&gt;4)-alpha-D-glucosidic linkages in polysaccharides containing three or more (1-&gt;4)-alpha-linked D-glucose units.</text>
        <dbReference type="EC" id="3.2.1.1"/>
    </reaction>
</comment>
<dbReference type="InterPro" id="IPR013780">
    <property type="entry name" value="Glyco_hydro_b"/>
</dbReference>
<dbReference type="Gene3D" id="2.60.40.1180">
    <property type="entry name" value="Golgi alpha-mannosidase II"/>
    <property type="match status" value="1"/>
</dbReference>
<sequence>MRNILALPVLLLVLQFVSAQWDPHMVPGHSTIVHLFEWRWADIANECETFLGPRGFGGVQISPPTENAVIEPRPWWERYQPISYNFVTRSGDEAALADMIRRCNAAGVRIYPDIIFNHMTGPHDFAVGTGGSTAEPNNKDFPAVPYSMIDFNPTCEIVDYNDPVNVRNCELVGLKDLAQSTEYVRVKIAEMLNRLIDLGVAGFRVDAAKHMWPGDMQAIMDQLHDLNTDHGFAPGSRPFLAQEVIDLGGSVVGFTDYLDLGRITEFRFSAEIGRAFRGLNELRWLSSWGEGWGFMPSGSALAFVDNHDNQRGHGAGGGDILTYKQPKNYKMATAFNLAHTYGTPRIMSSFDFVESDQGPPADAEGNIVGPEFNPDNTCTNGWVCEHRWRQIHNMIEFKNVVDGEPLTDWWDNGSNQIAFCRGSKGFIAFNNQFEVDLVENLQTCLPAGTYCDVISGSKESGVCTGKEVAVGPDGIALIVIGNLELDGVLALHVGAML</sequence>
<comment type="caution">
    <text evidence="19">The sequence shown here is derived from an EMBL/GenBank/DDBJ whole genome shotgun (WGS) entry which is preliminary data.</text>
</comment>
<dbReference type="PRINTS" id="PR00110">
    <property type="entry name" value="ALPHAAMYLASE"/>
</dbReference>
<evidence type="ECO:0000256" key="8">
    <source>
        <dbReference type="ARBA" id="ARBA00022801"/>
    </source>
</evidence>
<dbReference type="Proteomes" id="UP000494165">
    <property type="component" value="Unassembled WGS sequence"/>
</dbReference>
<evidence type="ECO:0000256" key="7">
    <source>
        <dbReference type="ARBA" id="ARBA00022723"/>
    </source>
</evidence>
<keyword evidence="13 15" id="KW-0326">Glycosidase</keyword>
<dbReference type="Pfam" id="PF00128">
    <property type="entry name" value="Alpha-amylase"/>
    <property type="match status" value="1"/>
</dbReference>
<dbReference type="InterPro" id="IPR006047">
    <property type="entry name" value="GH13_cat_dom"/>
</dbReference>
<keyword evidence="10" id="KW-1015">Disulfide bond</keyword>
<comment type="cofactor">
    <cofactor evidence="2">
        <name>Ca(2+)</name>
        <dbReference type="ChEBI" id="CHEBI:29108"/>
    </cofactor>
</comment>
<evidence type="ECO:0000256" key="9">
    <source>
        <dbReference type="ARBA" id="ARBA00022837"/>
    </source>
</evidence>
<dbReference type="GO" id="GO:0046872">
    <property type="term" value="F:metal ion binding"/>
    <property type="evidence" value="ECO:0007669"/>
    <property type="project" value="UniProtKB-KW"/>
</dbReference>
<evidence type="ECO:0000256" key="4">
    <source>
        <dbReference type="ARBA" id="ARBA00008061"/>
    </source>
</evidence>
<dbReference type="EC" id="3.2.1.1" evidence="6 15"/>
<evidence type="ECO:0000256" key="3">
    <source>
        <dbReference type="ARBA" id="ARBA00001923"/>
    </source>
</evidence>
<proteinExistence type="inferred from homology"/>
<dbReference type="InterPro" id="IPR017853">
    <property type="entry name" value="GH"/>
</dbReference>
<feature type="signal peptide" evidence="16">
    <location>
        <begin position="1"/>
        <end position="19"/>
    </location>
</feature>
<accession>A0A8S1C4C7</accession>
<protein>
    <recommendedName>
        <fullName evidence="6 15">Alpha-amylase</fullName>
        <ecNumber evidence="6 15">3.2.1.1</ecNumber>
    </recommendedName>
</protein>